<dbReference type="AlphaFoldDB" id="A0ABD3CLH7"/>
<keyword evidence="9" id="KW-1185">Reference proteome</keyword>
<comment type="caution">
    <text evidence="8">The sequence shown here is derived from an EMBL/GenBank/DDBJ whole genome shotgun (WGS) entry which is preliminary data.</text>
</comment>
<gene>
    <name evidence="8" type="ORF">CASFOL_023416</name>
</gene>
<dbReference type="InterPro" id="IPR017956">
    <property type="entry name" value="AT_hook_DNA-bd_motif"/>
</dbReference>
<reference evidence="9" key="1">
    <citation type="journal article" date="2024" name="IScience">
        <title>Strigolactones Initiate the Formation of Haustorium-like Structures in Castilleja.</title>
        <authorList>
            <person name="Buerger M."/>
            <person name="Peterson D."/>
            <person name="Chory J."/>
        </authorList>
    </citation>
    <scope>NUCLEOTIDE SEQUENCE [LARGE SCALE GENOMIC DNA]</scope>
</reference>
<dbReference type="GO" id="GO:0005634">
    <property type="term" value="C:nucleus"/>
    <property type="evidence" value="ECO:0007669"/>
    <property type="project" value="UniProtKB-SubCell"/>
</dbReference>
<dbReference type="InterPro" id="IPR036390">
    <property type="entry name" value="WH_DNA-bd_sf"/>
</dbReference>
<dbReference type="PANTHER" id="PTHR11467">
    <property type="entry name" value="HISTONE H1"/>
    <property type="match status" value="1"/>
</dbReference>
<keyword evidence="5" id="KW-0539">Nucleus</keyword>
<proteinExistence type="predicted"/>
<dbReference type="PROSITE" id="PS51504">
    <property type="entry name" value="H15"/>
    <property type="match status" value="1"/>
</dbReference>
<dbReference type="PANTHER" id="PTHR11467:SF162">
    <property type="entry name" value="HMG-Y-RELATED PROTEIN A"/>
    <property type="match status" value="1"/>
</dbReference>
<dbReference type="EMBL" id="JAVIJP010000032">
    <property type="protein sequence ID" value="KAL3630432.1"/>
    <property type="molecule type" value="Genomic_DNA"/>
</dbReference>
<dbReference type="InterPro" id="IPR000116">
    <property type="entry name" value="HMGA"/>
</dbReference>
<keyword evidence="3" id="KW-0677">Repeat</keyword>
<comment type="subcellular location">
    <subcellularLocation>
        <location evidence="2">Chromosome</location>
    </subcellularLocation>
    <subcellularLocation>
        <location evidence="1">Nucleus</location>
    </subcellularLocation>
</comment>
<feature type="domain" description="H15" evidence="7">
    <location>
        <begin position="5"/>
        <end position="74"/>
    </location>
</feature>
<dbReference type="InterPro" id="IPR036388">
    <property type="entry name" value="WH-like_DNA-bd_sf"/>
</dbReference>
<feature type="region of interest" description="Disordered" evidence="6">
    <location>
        <begin position="69"/>
        <end position="152"/>
    </location>
</feature>
<organism evidence="8 9">
    <name type="scientific">Castilleja foliolosa</name>
    <dbReference type="NCBI Taxonomy" id="1961234"/>
    <lineage>
        <taxon>Eukaryota</taxon>
        <taxon>Viridiplantae</taxon>
        <taxon>Streptophyta</taxon>
        <taxon>Embryophyta</taxon>
        <taxon>Tracheophyta</taxon>
        <taxon>Spermatophyta</taxon>
        <taxon>Magnoliopsida</taxon>
        <taxon>eudicotyledons</taxon>
        <taxon>Gunneridae</taxon>
        <taxon>Pentapetalae</taxon>
        <taxon>asterids</taxon>
        <taxon>lamiids</taxon>
        <taxon>Lamiales</taxon>
        <taxon>Orobanchaceae</taxon>
        <taxon>Pedicularideae</taxon>
        <taxon>Castillejinae</taxon>
        <taxon>Castilleja</taxon>
    </lineage>
</organism>
<dbReference type="Pfam" id="PF00538">
    <property type="entry name" value="Linker_histone"/>
    <property type="match status" value="1"/>
</dbReference>
<name>A0ABD3CLH7_9LAMI</name>
<dbReference type="PRINTS" id="PR00929">
    <property type="entry name" value="ATHOOK"/>
</dbReference>
<dbReference type="Gene3D" id="1.10.10.10">
    <property type="entry name" value="Winged helix-like DNA-binding domain superfamily/Winged helix DNA-binding domain"/>
    <property type="match status" value="1"/>
</dbReference>
<dbReference type="SUPFAM" id="SSF46785">
    <property type="entry name" value="Winged helix' DNA-binding domain"/>
    <property type="match status" value="1"/>
</dbReference>
<evidence type="ECO:0000256" key="3">
    <source>
        <dbReference type="ARBA" id="ARBA00022737"/>
    </source>
</evidence>
<accession>A0ABD3CLH7</accession>
<keyword evidence="4" id="KW-0238">DNA-binding</keyword>
<dbReference type="SMART" id="SM00384">
    <property type="entry name" value="AT_hook"/>
    <property type="match status" value="3"/>
</dbReference>
<dbReference type="FunFam" id="1.10.10.10:FF:000493">
    <property type="entry name" value="HMG-Y-related protein A"/>
    <property type="match status" value="1"/>
</dbReference>
<evidence type="ECO:0000256" key="4">
    <source>
        <dbReference type="ARBA" id="ARBA00023125"/>
    </source>
</evidence>
<evidence type="ECO:0000313" key="9">
    <source>
        <dbReference type="Proteomes" id="UP001632038"/>
    </source>
</evidence>
<evidence type="ECO:0000256" key="5">
    <source>
        <dbReference type="ARBA" id="ARBA00023242"/>
    </source>
</evidence>
<feature type="compositionally biased region" description="Basic residues" evidence="6">
    <location>
        <begin position="133"/>
        <end position="142"/>
    </location>
</feature>
<evidence type="ECO:0000256" key="6">
    <source>
        <dbReference type="SAM" id="MobiDB-lite"/>
    </source>
</evidence>
<dbReference type="GO" id="GO:0005694">
    <property type="term" value="C:chromosome"/>
    <property type="evidence" value="ECO:0007669"/>
    <property type="project" value="UniProtKB-SubCell"/>
</dbReference>
<sequence>MASDELPPYPQMIMEAIDGLKQAGGVDKSSISEYIESNYEELPADHADLLTTHLTKMKESGELLLVDDNYLKPGSNAPPAKRGRGRPPKPKDPLAPATTVPAGPPRPRGRPPSSNTPSDAKKAKTSTSSTGRPRGRPRKVKPQQHVETGVEA</sequence>
<dbReference type="InterPro" id="IPR005818">
    <property type="entry name" value="Histone_H1/H5_H15"/>
</dbReference>
<dbReference type="SMART" id="SM00526">
    <property type="entry name" value="H15"/>
    <property type="match status" value="1"/>
</dbReference>
<evidence type="ECO:0000256" key="2">
    <source>
        <dbReference type="ARBA" id="ARBA00004286"/>
    </source>
</evidence>
<dbReference type="Pfam" id="PF02178">
    <property type="entry name" value="AT_hook"/>
    <property type="match status" value="3"/>
</dbReference>
<evidence type="ECO:0000259" key="7">
    <source>
        <dbReference type="PROSITE" id="PS51504"/>
    </source>
</evidence>
<dbReference type="Proteomes" id="UP001632038">
    <property type="component" value="Unassembled WGS sequence"/>
</dbReference>
<protein>
    <recommendedName>
        <fullName evidence="7">H15 domain-containing protein</fullName>
    </recommendedName>
</protein>
<evidence type="ECO:0000313" key="8">
    <source>
        <dbReference type="EMBL" id="KAL3630432.1"/>
    </source>
</evidence>
<evidence type="ECO:0000256" key="1">
    <source>
        <dbReference type="ARBA" id="ARBA00004123"/>
    </source>
</evidence>
<dbReference type="PRINTS" id="PR00930">
    <property type="entry name" value="HIGHMOBLTYIY"/>
</dbReference>
<dbReference type="GO" id="GO:0003677">
    <property type="term" value="F:DNA binding"/>
    <property type="evidence" value="ECO:0007669"/>
    <property type="project" value="UniProtKB-KW"/>
</dbReference>